<sequence>MNDQRLRDLLLKYYEKTATTAERQELMAILRDGSLDEAVRKNMLDLFLSRHDFDEILEAGKADELLKQVFISEHHAPKPDVSNRRPPLRRFKVLRSFLDSRKYWAAASIVFLALAGGFWLKYPRTTKPEATVVKADTGKLMPGKEKAQLTLWNGTVVDLEKGEAYDEANFKINAEKGELVFTGRASDAGYNLLKTPLGGQYKIVLPDGSNAWLNAGSSLRFPTNFGNSNREVEVTGEVFFDVTHDKKRPFVVSFPQHKPGAMKIVVLGTEFNVSSYQDDPSIQTTLVKGSVAVSRGESKTVLSPGQQAEVRASEAGEIKVKQVDAGAIAAWKDGRFEFAGNNIRDIMRQIARWYAVDVEYDGDFTNKAFQGGISRKETAAEVLKFLELTGEVRFEIKDKKIKVIAI</sequence>
<keyword evidence="1" id="KW-0812">Transmembrane</keyword>
<dbReference type="Gene3D" id="2.60.120.1440">
    <property type="match status" value="1"/>
</dbReference>
<comment type="caution">
    <text evidence="4">The sequence shown here is derived from an EMBL/GenBank/DDBJ whole genome shotgun (WGS) entry which is preliminary data.</text>
</comment>
<dbReference type="InterPro" id="IPR032508">
    <property type="entry name" value="FecR_C"/>
</dbReference>
<evidence type="ECO:0000259" key="3">
    <source>
        <dbReference type="Pfam" id="PF16344"/>
    </source>
</evidence>
<evidence type="ECO:0000313" key="5">
    <source>
        <dbReference type="Proteomes" id="UP001501508"/>
    </source>
</evidence>
<dbReference type="PANTHER" id="PTHR30273:SF2">
    <property type="entry name" value="PROTEIN FECR"/>
    <property type="match status" value="1"/>
</dbReference>
<feature type="domain" description="Protein FecR C-terminal" evidence="3">
    <location>
        <begin position="336"/>
        <end position="403"/>
    </location>
</feature>
<proteinExistence type="predicted"/>
<dbReference type="Pfam" id="PF04773">
    <property type="entry name" value="FecR"/>
    <property type="match status" value="1"/>
</dbReference>
<evidence type="ECO:0000256" key="1">
    <source>
        <dbReference type="SAM" id="Phobius"/>
    </source>
</evidence>
<keyword evidence="1" id="KW-1133">Transmembrane helix</keyword>
<dbReference type="EMBL" id="BAABEY010000032">
    <property type="protein sequence ID" value="GAA4444398.1"/>
    <property type="molecule type" value="Genomic_DNA"/>
</dbReference>
<organism evidence="4 5">
    <name type="scientific">Ravibacter arvi</name>
    <dbReference type="NCBI Taxonomy" id="2051041"/>
    <lineage>
        <taxon>Bacteria</taxon>
        <taxon>Pseudomonadati</taxon>
        <taxon>Bacteroidota</taxon>
        <taxon>Cytophagia</taxon>
        <taxon>Cytophagales</taxon>
        <taxon>Spirosomataceae</taxon>
        <taxon>Ravibacter</taxon>
    </lineage>
</organism>
<evidence type="ECO:0008006" key="6">
    <source>
        <dbReference type="Google" id="ProtNLM"/>
    </source>
</evidence>
<accession>A0ABP8M4K7</accession>
<feature type="domain" description="FecR protein" evidence="2">
    <location>
        <begin position="193"/>
        <end position="291"/>
    </location>
</feature>
<dbReference type="InterPro" id="IPR012373">
    <property type="entry name" value="Ferrdict_sens_TM"/>
</dbReference>
<feature type="transmembrane region" description="Helical" evidence="1">
    <location>
        <begin position="103"/>
        <end position="120"/>
    </location>
</feature>
<keyword evidence="5" id="KW-1185">Reference proteome</keyword>
<protein>
    <recommendedName>
        <fullName evidence="6">FecR family protein</fullName>
    </recommendedName>
</protein>
<gene>
    <name evidence="4" type="ORF">GCM10023091_34450</name>
</gene>
<keyword evidence="1" id="KW-0472">Membrane</keyword>
<evidence type="ECO:0000259" key="2">
    <source>
        <dbReference type="Pfam" id="PF04773"/>
    </source>
</evidence>
<reference evidence="5" key="1">
    <citation type="journal article" date="2019" name="Int. J. Syst. Evol. Microbiol.">
        <title>The Global Catalogue of Microorganisms (GCM) 10K type strain sequencing project: providing services to taxonomists for standard genome sequencing and annotation.</title>
        <authorList>
            <consortium name="The Broad Institute Genomics Platform"/>
            <consortium name="The Broad Institute Genome Sequencing Center for Infectious Disease"/>
            <person name="Wu L."/>
            <person name="Ma J."/>
        </authorList>
    </citation>
    <scope>NUCLEOTIDE SEQUENCE [LARGE SCALE GENOMIC DNA]</scope>
    <source>
        <strain evidence="5">JCM 31920</strain>
    </source>
</reference>
<dbReference type="Gene3D" id="3.55.50.30">
    <property type="match status" value="1"/>
</dbReference>
<dbReference type="Proteomes" id="UP001501508">
    <property type="component" value="Unassembled WGS sequence"/>
</dbReference>
<name>A0ABP8M4K7_9BACT</name>
<dbReference type="RefSeq" id="WP_345031498.1">
    <property type="nucleotide sequence ID" value="NZ_BAABEY010000032.1"/>
</dbReference>
<dbReference type="PANTHER" id="PTHR30273">
    <property type="entry name" value="PERIPLASMIC SIGNAL SENSOR AND SIGMA FACTOR ACTIVATOR FECR-RELATED"/>
    <property type="match status" value="1"/>
</dbReference>
<dbReference type="Pfam" id="PF16344">
    <property type="entry name" value="FecR_C"/>
    <property type="match status" value="1"/>
</dbReference>
<dbReference type="InterPro" id="IPR006860">
    <property type="entry name" value="FecR"/>
</dbReference>
<evidence type="ECO:0000313" key="4">
    <source>
        <dbReference type="EMBL" id="GAA4444398.1"/>
    </source>
</evidence>